<gene>
    <name evidence="1" type="ORF">L3Q82_018421</name>
</gene>
<sequence length="116" mass="12946">MTSLEFRPRCCYSDPTHAEVVLCCDGKRPKLSRAVEPSSGEISCDTAGREKIILTRMQMICKVQKIPKTLQQNCDAFVELYGEPRRPFSFWSLKTVFGLAVLGAAGITLGALFTWK</sequence>
<evidence type="ECO:0000313" key="1">
    <source>
        <dbReference type="EMBL" id="KAI3355593.1"/>
    </source>
</evidence>
<dbReference type="EMBL" id="CM041551">
    <property type="protein sequence ID" value="KAI3355593.1"/>
    <property type="molecule type" value="Genomic_DNA"/>
</dbReference>
<organism evidence="1 2">
    <name type="scientific">Scortum barcoo</name>
    <name type="common">barcoo grunter</name>
    <dbReference type="NCBI Taxonomy" id="214431"/>
    <lineage>
        <taxon>Eukaryota</taxon>
        <taxon>Metazoa</taxon>
        <taxon>Chordata</taxon>
        <taxon>Craniata</taxon>
        <taxon>Vertebrata</taxon>
        <taxon>Euteleostomi</taxon>
        <taxon>Actinopterygii</taxon>
        <taxon>Neopterygii</taxon>
        <taxon>Teleostei</taxon>
        <taxon>Neoteleostei</taxon>
        <taxon>Acanthomorphata</taxon>
        <taxon>Eupercaria</taxon>
        <taxon>Centrarchiformes</taxon>
        <taxon>Terapontoidei</taxon>
        <taxon>Terapontidae</taxon>
        <taxon>Scortum</taxon>
    </lineage>
</organism>
<reference evidence="1" key="1">
    <citation type="submission" date="2022-04" db="EMBL/GenBank/DDBJ databases">
        <title>Jade perch genome.</title>
        <authorList>
            <person name="Chao B."/>
        </authorList>
    </citation>
    <scope>NUCLEOTIDE SEQUENCE</scope>
    <source>
        <strain evidence="1">CB-2022</strain>
    </source>
</reference>
<protein>
    <submittedName>
        <fullName evidence="1">Uncharacterized protein</fullName>
    </submittedName>
</protein>
<accession>A0ACB8VJ32</accession>
<dbReference type="Proteomes" id="UP000831701">
    <property type="component" value="Chromosome 21"/>
</dbReference>
<proteinExistence type="predicted"/>
<comment type="caution">
    <text evidence="1">The sequence shown here is derived from an EMBL/GenBank/DDBJ whole genome shotgun (WGS) entry which is preliminary data.</text>
</comment>
<evidence type="ECO:0000313" key="2">
    <source>
        <dbReference type="Proteomes" id="UP000831701"/>
    </source>
</evidence>
<keyword evidence="2" id="KW-1185">Reference proteome</keyword>
<name>A0ACB8VJ32_9TELE</name>